<dbReference type="Proteomes" id="UP001500902">
    <property type="component" value="Unassembled WGS sequence"/>
</dbReference>
<dbReference type="InterPro" id="IPR050251">
    <property type="entry name" value="HpcH-HpaI_aldolase"/>
</dbReference>
<reference evidence="6" key="1">
    <citation type="journal article" date="2019" name="Int. J. Syst. Evol. Microbiol.">
        <title>The Global Catalogue of Microorganisms (GCM) 10K type strain sequencing project: providing services to taxonomists for standard genome sequencing and annotation.</title>
        <authorList>
            <consortium name="The Broad Institute Genomics Platform"/>
            <consortium name="The Broad Institute Genome Sequencing Center for Infectious Disease"/>
            <person name="Wu L."/>
            <person name="Ma J."/>
        </authorList>
    </citation>
    <scope>NUCLEOTIDE SEQUENCE [LARGE SCALE GENOMIC DNA]</scope>
    <source>
        <strain evidence="6">JCM 16904</strain>
    </source>
</reference>
<organism evidence="5 6">
    <name type="scientific">Nonomuraea antimicrobica</name>
    <dbReference type="NCBI Taxonomy" id="561173"/>
    <lineage>
        <taxon>Bacteria</taxon>
        <taxon>Bacillati</taxon>
        <taxon>Actinomycetota</taxon>
        <taxon>Actinomycetes</taxon>
        <taxon>Streptosporangiales</taxon>
        <taxon>Streptosporangiaceae</taxon>
        <taxon>Nonomuraea</taxon>
    </lineage>
</organism>
<sequence length="248" mass="25894">MSAFLDRLRQGSPTLMLGIRGSRTIEVVRMAHATGHHAILVDLEHSTMSTDVAAQLCSAADGLGLTPLVRVPEREYGMIGRLLDGGAHGIVAPRVETAEEAWQVARACRFPPRGQRSQIAQVPQYGMRPLPARELNPALDEAAVVQILVETPAGVANAHDIAQVDGVDMLAIGVNDLTAELGVPGSYDDPRVLDAIATAAAACRTHGKLLAVGGMPPTGLSGVCPLRITGMDSALLYQAIGSAAKDAS</sequence>
<keyword evidence="3" id="KW-0456">Lyase</keyword>
<evidence type="ECO:0000256" key="3">
    <source>
        <dbReference type="ARBA" id="ARBA00023239"/>
    </source>
</evidence>
<feature type="domain" description="HpcH/HpaI aldolase/citrate lyase" evidence="4">
    <location>
        <begin position="27"/>
        <end position="207"/>
    </location>
</feature>
<dbReference type="InterPro" id="IPR040442">
    <property type="entry name" value="Pyrv_kinase-like_dom_sf"/>
</dbReference>
<protein>
    <recommendedName>
        <fullName evidence="4">HpcH/HpaI aldolase/citrate lyase domain-containing protein</fullName>
    </recommendedName>
</protein>
<comment type="caution">
    <text evidence="5">The sequence shown here is derived from an EMBL/GenBank/DDBJ whole genome shotgun (WGS) entry which is preliminary data.</text>
</comment>
<evidence type="ECO:0000259" key="4">
    <source>
        <dbReference type="Pfam" id="PF03328"/>
    </source>
</evidence>
<gene>
    <name evidence="5" type="ORF">GCM10022224_094390</name>
</gene>
<accession>A0ABP7E5P7</accession>
<dbReference type="RefSeq" id="WP_344894873.1">
    <property type="nucleotide sequence ID" value="NZ_BAAAZP010000224.1"/>
</dbReference>
<evidence type="ECO:0000313" key="6">
    <source>
        <dbReference type="Proteomes" id="UP001500902"/>
    </source>
</evidence>
<evidence type="ECO:0000256" key="1">
    <source>
        <dbReference type="ARBA" id="ARBA00005568"/>
    </source>
</evidence>
<evidence type="ECO:0000313" key="5">
    <source>
        <dbReference type="EMBL" id="GAA3713894.1"/>
    </source>
</evidence>
<comment type="similarity">
    <text evidence="1">Belongs to the HpcH/HpaI aldolase family.</text>
</comment>
<dbReference type="EMBL" id="BAAAZP010000224">
    <property type="protein sequence ID" value="GAA3713894.1"/>
    <property type="molecule type" value="Genomic_DNA"/>
</dbReference>
<proteinExistence type="inferred from homology"/>
<dbReference type="SUPFAM" id="SSF51621">
    <property type="entry name" value="Phosphoenolpyruvate/pyruvate domain"/>
    <property type="match status" value="1"/>
</dbReference>
<dbReference type="InterPro" id="IPR015813">
    <property type="entry name" value="Pyrv/PenolPyrv_kinase-like_dom"/>
</dbReference>
<dbReference type="PANTHER" id="PTHR30502:SF0">
    <property type="entry name" value="PHOSPHOENOLPYRUVATE CARBOXYLASE FAMILY PROTEIN"/>
    <property type="match status" value="1"/>
</dbReference>
<dbReference type="InterPro" id="IPR005000">
    <property type="entry name" value="Aldolase/citrate-lyase_domain"/>
</dbReference>
<dbReference type="Gene3D" id="3.20.20.60">
    <property type="entry name" value="Phosphoenolpyruvate-binding domains"/>
    <property type="match status" value="1"/>
</dbReference>
<evidence type="ECO:0000256" key="2">
    <source>
        <dbReference type="ARBA" id="ARBA00022723"/>
    </source>
</evidence>
<keyword evidence="6" id="KW-1185">Reference proteome</keyword>
<dbReference type="Pfam" id="PF03328">
    <property type="entry name" value="HpcH_HpaI"/>
    <property type="match status" value="1"/>
</dbReference>
<dbReference type="PANTHER" id="PTHR30502">
    <property type="entry name" value="2-KETO-3-DEOXY-L-RHAMNONATE ALDOLASE"/>
    <property type="match status" value="1"/>
</dbReference>
<name>A0ABP7E5P7_9ACTN</name>
<keyword evidence="2" id="KW-0479">Metal-binding</keyword>